<keyword evidence="2" id="KW-1185">Reference proteome</keyword>
<reference evidence="1 2" key="1">
    <citation type="submission" date="2018-06" db="EMBL/GenBank/DDBJ databases">
        <title>Spirosoma sp. HMF3257 Genome sequencing and assembly.</title>
        <authorList>
            <person name="Kang H."/>
            <person name="Cha I."/>
            <person name="Kim H."/>
            <person name="Kang J."/>
            <person name="Joh K."/>
        </authorList>
    </citation>
    <scope>NUCLEOTIDE SEQUENCE [LARGE SCALE GENOMIC DNA]</scope>
    <source>
        <strain evidence="1 2">HMF3257</strain>
    </source>
</reference>
<name>A0A327NT50_9BACT</name>
<protein>
    <submittedName>
        <fullName evidence="1">Uncharacterized protein</fullName>
    </submittedName>
</protein>
<dbReference type="OrthoDB" id="887360at2"/>
<proteinExistence type="predicted"/>
<accession>A0A327NT50</accession>
<dbReference type="RefSeq" id="WP_111349017.1">
    <property type="nucleotide sequence ID" value="NZ_QLII01000001.1"/>
</dbReference>
<sequence>MESSEAKRIAATFLESHGKVLDNFKLKVADNYIEFRKCYYFDYKIVNLDGTTPEEPPLAAGARGVCVEKSSGVVSFITFGGYAVMRREEEEIWETFKLLTSFQKEKTHLPQLKARYNLTSPELLNLSKLLANVELHKNDIMNFVEKVVAAARQK</sequence>
<comment type="caution">
    <text evidence="1">The sequence shown here is derived from an EMBL/GenBank/DDBJ whole genome shotgun (WGS) entry which is preliminary data.</text>
</comment>
<dbReference type="AlphaFoldDB" id="A0A327NT50"/>
<organism evidence="1 2">
    <name type="scientific">Spirosoma telluris</name>
    <dbReference type="NCBI Taxonomy" id="2183553"/>
    <lineage>
        <taxon>Bacteria</taxon>
        <taxon>Pseudomonadati</taxon>
        <taxon>Bacteroidota</taxon>
        <taxon>Cytophagia</taxon>
        <taxon>Cytophagales</taxon>
        <taxon>Cytophagaceae</taxon>
        <taxon>Spirosoma</taxon>
    </lineage>
</organism>
<gene>
    <name evidence="1" type="ORF">HMF3257_34120</name>
</gene>
<dbReference type="Proteomes" id="UP000249016">
    <property type="component" value="Unassembled WGS sequence"/>
</dbReference>
<dbReference type="EMBL" id="QLII01000001">
    <property type="protein sequence ID" value="RAI77895.1"/>
    <property type="molecule type" value="Genomic_DNA"/>
</dbReference>
<evidence type="ECO:0000313" key="2">
    <source>
        <dbReference type="Proteomes" id="UP000249016"/>
    </source>
</evidence>
<evidence type="ECO:0000313" key="1">
    <source>
        <dbReference type="EMBL" id="RAI77895.1"/>
    </source>
</evidence>